<name>A0A6J5PBE0_9CAUD</name>
<dbReference type="Pfam" id="PF23812">
    <property type="entry name" value="Phage_TAC_18"/>
    <property type="match status" value="1"/>
</dbReference>
<evidence type="ECO:0000313" key="1">
    <source>
        <dbReference type="EMBL" id="CAB4169180.1"/>
    </source>
</evidence>
<dbReference type="EMBL" id="LR796837">
    <property type="protein sequence ID" value="CAB4169180.1"/>
    <property type="molecule type" value="Genomic_DNA"/>
</dbReference>
<proteinExistence type="predicted"/>
<organism evidence="1">
    <name type="scientific">uncultured Caudovirales phage</name>
    <dbReference type="NCBI Taxonomy" id="2100421"/>
    <lineage>
        <taxon>Viruses</taxon>
        <taxon>Duplodnaviria</taxon>
        <taxon>Heunggongvirae</taxon>
        <taxon>Uroviricota</taxon>
        <taxon>Caudoviricetes</taxon>
        <taxon>Peduoviridae</taxon>
        <taxon>Maltschvirus</taxon>
        <taxon>Maltschvirus maltsch</taxon>
    </lineage>
</organism>
<gene>
    <name evidence="2" type="ORF">UFOVP1516_80</name>
    <name evidence="1" type="ORF">UFOVP887_55</name>
</gene>
<protein>
    <submittedName>
        <fullName evidence="1">Uncharacterized protein</fullName>
    </submittedName>
</protein>
<sequence>MWLVWDAFKELNQTRTNSEYGCNPFSYSEILAWKTLTNSDISAKEIEILKLLDNMFLVHSAKQNKE</sequence>
<dbReference type="EMBL" id="LR798364">
    <property type="protein sequence ID" value="CAB5226958.1"/>
    <property type="molecule type" value="Genomic_DNA"/>
</dbReference>
<evidence type="ECO:0000313" key="2">
    <source>
        <dbReference type="EMBL" id="CAB5226958.1"/>
    </source>
</evidence>
<dbReference type="InterPro" id="IPR056919">
    <property type="entry name" value="Phage_TAC_18"/>
</dbReference>
<accession>A0A6J5PBE0</accession>
<reference evidence="1" key="1">
    <citation type="submission" date="2020-05" db="EMBL/GenBank/DDBJ databases">
        <authorList>
            <person name="Chiriac C."/>
            <person name="Salcher M."/>
            <person name="Ghai R."/>
            <person name="Kavagutti S V."/>
        </authorList>
    </citation>
    <scope>NUCLEOTIDE SEQUENCE</scope>
</reference>